<feature type="domain" description="DNL-type" evidence="5">
    <location>
        <begin position="123"/>
        <end position="213"/>
    </location>
</feature>
<dbReference type="GO" id="GO:0006457">
    <property type="term" value="P:protein folding"/>
    <property type="evidence" value="ECO:0007669"/>
    <property type="project" value="TreeGrafter"/>
</dbReference>
<evidence type="ECO:0000259" key="5">
    <source>
        <dbReference type="PROSITE" id="PS51501"/>
    </source>
</evidence>
<keyword evidence="1" id="KW-0479">Metal-binding</keyword>
<evidence type="ECO:0000313" key="6">
    <source>
        <dbReference type="EMBL" id="ABK24010.1"/>
    </source>
</evidence>
<dbReference type="InterPro" id="IPR024158">
    <property type="entry name" value="Mt_import_TIM15"/>
</dbReference>
<accession>A9NTP9</accession>
<name>A9NTP9_PICSI</name>
<dbReference type="PANTHER" id="PTHR20922">
    <property type="entry name" value="DNL-TYPE ZINC FINGER PROTEIN"/>
    <property type="match status" value="1"/>
</dbReference>
<protein>
    <recommendedName>
        <fullName evidence="5">DNL-type domain-containing protein</fullName>
    </recommendedName>
</protein>
<dbReference type="Pfam" id="PF05180">
    <property type="entry name" value="zf-DNL"/>
    <property type="match status" value="1"/>
</dbReference>
<sequence>MALRKLCLQALNQWKTRTPRTHIQGNPFNLSASRQVSSAREKFFIQCKNISRTRCLHTGIGNACEVISEEDKTTSSKTSETIVDNIPNHANLESEGVSAMEISKPNAKNDSVEFTAFSNLNASKRHNLAMAYTCRVCETRSVKTMNRESYEKGVVIVRCSGCNNLHLIADHLGWFGEPSSVEDFLRDRGEEIRKGSQDSYELTLEDLAGWKSK</sequence>
<reference evidence="6" key="1">
    <citation type="journal article" date="2008" name="BMC Genomics">
        <title>A conifer genomics resource of 200,000 spruce (Picea spp.) ESTs and 6,464 high-quality, sequence-finished full-length cDNAs for Sitka spruce (Picea sitchensis).</title>
        <authorList>
            <person name="Ralph S.G."/>
            <person name="Chun H.J."/>
            <person name="Kolosova N."/>
            <person name="Cooper D."/>
            <person name="Oddy C."/>
            <person name="Ritland C.E."/>
            <person name="Kirkpatrick R."/>
            <person name="Moore R."/>
            <person name="Barber S."/>
            <person name="Holt R.A."/>
            <person name="Jones S.J."/>
            <person name="Marra M.A."/>
            <person name="Douglas C.J."/>
            <person name="Ritland K."/>
            <person name="Bohlmann J."/>
        </authorList>
    </citation>
    <scope>NUCLEOTIDE SEQUENCE</scope>
    <source>
        <tissue evidence="6">Green portion of the leader tissue</tissue>
    </source>
</reference>
<keyword evidence="3" id="KW-0862">Zinc</keyword>
<dbReference type="GO" id="GO:0005739">
    <property type="term" value="C:mitochondrion"/>
    <property type="evidence" value="ECO:0007669"/>
    <property type="project" value="TreeGrafter"/>
</dbReference>
<evidence type="ECO:0000256" key="2">
    <source>
        <dbReference type="ARBA" id="ARBA00022771"/>
    </source>
</evidence>
<dbReference type="AlphaFoldDB" id="A9NTP9"/>
<evidence type="ECO:0000256" key="3">
    <source>
        <dbReference type="ARBA" id="ARBA00022833"/>
    </source>
</evidence>
<dbReference type="GO" id="GO:0050821">
    <property type="term" value="P:protein stabilization"/>
    <property type="evidence" value="ECO:0007669"/>
    <property type="project" value="TreeGrafter"/>
</dbReference>
<dbReference type="PANTHER" id="PTHR20922:SF13">
    <property type="entry name" value="DNL-TYPE ZINC FINGER PROTEIN"/>
    <property type="match status" value="1"/>
</dbReference>
<dbReference type="GO" id="GO:0008270">
    <property type="term" value="F:zinc ion binding"/>
    <property type="evidence" value="ECO:0007669"/>
    <property type="project" value="UniProtKB-KW"/>
</dbReference>
<organism evidence="6">
    <name type="scientific">Picea sitchensis</name>
    <name type="common">Sitka spruce</name>
    <name type="synonym">Pinus sitchensis</name>
    <dbReference type="NCBI Taxonomy" id="3332"/>
    <lineage>
        <taxon>Eukaryota</taxon>
        <taxon>Viridiplantae</taxon>
        <taxon>Streptophyta</taxon>
        <taxon>Embryophyta</taxon>
        <taxon>Tracheophyta</taxon>
        <taxon>Spermatophyta</taxon>
        <taxon>Pinopsida</taxon>
        <taxon>Pinidae</taxon>
        <taxon>Conifers I</taxon>
        <taxon>Pinales</taxon>
        <taxon>Pinaceae</taxon>
        <taxon>Picea</taxon>
    </lineage>
</organism>
<dbReference type="GO" id="GO:0051087">
    <property type="term" value="F:protein-folding chaperone binding"/>
    <property type="evidence" value="ECO:0007669"/>
    <property type="project" value="TreeGrafter"/>
</dbReference>
<evidence type="ECO:0000256" key="4">
    <source>
        <dbReference type="PROSITE-ProRule" id="PRU00834"/>
    </source>
</evidence>
<evidence type="ECO:0000256" key="1">
    <source>
        <dbReference type="ARBA" id="ARBA00022723"/>
    </source>
</evidence>
<keyword evidence="2 4" id="KW-0863">Zinc-finger</keyword>
<proteinExistence type="evidence at transcript level"/>
<dbReference type="PROSITE" id="PS51501">
    <property type="entry name" value="ZF_DNL"/>
    <property type="match status" value="1"/>
</dbReference>
<dbReference type="GO" id="GO:0030150">
    <property type="term" value="P:protein import into mitochondrial matrix"/>
    <property type="evidence" value="ECO:0007669"/>
    <property type="project" value="TreeGrafter"/>
</dbReference>
<dbReference type="InterPro" id="IPR007853">
    <property type="entry name" value="Znf_DNL-typ"/>
</dbReference>
<dbReference type="EMBL" id="EF084699">
    <property type="protein sequence ID" value="ABK24010.1"/>
    <property type="molecule type" value="mRNA"/>
</dbReference>